<evidence type="ECO:0000313" key="2">
    <source>
        <dbReference type="EMBL" id="TDG51238.1"/>
    </source>
</evidence>
<name>A0A484BR47_DRONA</name>
<dbReference type="SUPFAM" id="SSF50729">
    <property type="entry name" value="PH domain-like"/>
    <property type="match status" value="1"/>
</dbReference>
<dbReference type="Pfam" id="PF00638">
    <property type="entry name" value="Ran_BP1"/>
    <property type="match status" value="1"/>
</dbReference>
<dbReference type="EMBL" id="LSRL02000010">
    <property type="protein sequence ID" value="TDG51238.1"/>
    <property type="molecule type" value="Genomic_DNA"/>
</dbReference>
<evidence type="ECO:0000313" key="3">
    <source>
        <dbReference type="Proteomes" id="UP000295192"/>
    </source>
</evidence>
<dbReference type="OMA" id="TRCISAQ"/>
<gene>
    <name evidence="2" type="ORF">AWZ03_002325</name>
</gene>
<evidence type="ECO:0000259" key="1">
    <source>
        <dbReference type="PROSITE" id="PS50196"/>
    </source>
</evidence>
<dbReference type="AlphaFoldDB" id="A0A484BR47"/>
<dbReference type="PROSITE" id="PS50196">
    <property type="entry name" value="RANBD1"/>
    <property type="match status" value="1"/>
</dbReference>
<comment type="caution">
    <text evidence="2">The sequence shown here is derived from an EMBL/GenBank/DDBJ whole genome shotgun (WGS) entry which is preliminary data.</text>
</comment>
<feature type="domain" description="RanBD1" evidence="1">
    <location>
        <begin position="350"/>
        <end position="468"/>
    </location>
</feature>
<dbReference type="Proteomes" id="UP000295192">
    <property type="component" value="Unassembled WGS sequence"/>
</dbReference>
<accession>A0A484BR47</accession>
<reference evidence="2 3" key="1">
    <citation type="journal article" date="2019" name="J. Hered.">
        <title>An Improved Genome Assembly for Drosophila navojoa, the Basal Species in the mojavensis Cluster.</title>
        <authorList>
            <person name="Vanderlinde T."/>
            <person name="Dupim E.G."/>
            <person name="Nazario-Yepiz N.O."/>
            <person name="Carvalho A.B."/>
        </authorList>
    </citation>
    <scope>NUCLEOTIDE SEQUENCE [LARGE SCALE GENOMIC DNA]</scope>
    <source>
        <strain evidence="2">Navoj_Jal97</strain>
        <tissue evidence="2">Whole organism</tissue>
    </source>
</reference>
<dbReference type="InterPro" id="IPR000156">
    <property type="entry name" value="Ran_bind_dom"/>
</dbReference>
<organism evidence="2 3">
    <name type="scientific">Drosophila navojoa</name>
    <name type="common">Fruit fly</name>
    <dbReference type="NCBI Taxonomy" id="7232"/>
    <lineage>
        <taxon>Eukaryota</taxon>
        <taxon>Metazoa</taxon>
        <taxon>Ecdysozoa</taxon>
        <taxon>Arthropoda</taxon>
        <taxon>Hexapoda</taxon>
        <taxon>Insecta</taxon>
        <taxon>Pterygota</taxon>
        <taxon>Neoptera</taxon>
        <taxon>Endopterygota</taxon>
        <taxon>Diptera</taxon>
        <taxon>Brachycera</taxon>
        <taxon>Muscomorpha</taxon>
        <taxon>Ephydroidea</taxon>
        <taxon>Drosophilidae</taxon>
        <taxon>Drosophila</taxon>
    </lineage>
</organism>
<protein>
    <recommendedName>
        <fullName evidence="1">RanBD1 domain-containing protein</fullName>
    </recommendedName>
</protein>
<dbReference type="InterPro" id="IPR011993">
    <property type="entry name" value="PH-like_dom_sf"/>
</dbReference>
<sequence length="468" mass="52650">MLEGSKHSTRCISAQGPYSFDFKTKDPLKSLGAIPYLKPVSSSELAGDLEKCLEQICSPACEEFEADLPLPVDRLSTITSNYKLQVFPENIDYSKLLSFDSDSLHDANELPMETPSLATGEQKDNDIYFIADMDPGHAELEKVIAADNVEPQPCNTGPRPGLLNEIFRNRLVSTQSMESFFVDANRMRLTPPSQGSMKCRLLTADDIKDIFEEKQLKLPTASSKSVSSINFAAKKKKPLNWQKLQEFSMCTSDEKMNFCQPSQNLELFGFCMDKTKETKSSQVKDSDKLTCSKDNQAEAHTEASSADLKLIEKVDFGSILQKFKEESIIEPSDEGLNDKVLEICDPAVIKETGVQIFRKPTKLFAFEKQKLWKKKGEGLIEIWRVPDSGKCYLLLWDKKSEELLVHMPVDGKWNVNYLTKNTHSCHWLYDNFANCPQGIRQPLACSFTDSDVASQFVSIVANCVEKPI</sequence>
<dbReference type="Gene3D" id="2.30.29.30">
    <property type="entry name" value="Pleckstrin-homology domain (PH domain)/Phosphotyrosine-binding domain (PTB)"/>
    <property type="match status" value="1"/>
</dbReference>
<proteinExistence type="predicted"/>
<keyword evidence="3" id="KW-1185">Reference proteome</keyword>